<dbReference type="Gene3D" id="1.10.10.60">
    <property type="entry name" value="Homeodomain-like"/>
    <property type="match status" value="2"/>
</dbReference>
<sequence length="242" mass="28631">MFRAYLVDDDQFILEELINQIPWMDNGFEIIGSETNPKEAVGKIQNLKPDVVFCDLKMPGMDGNELIRQVQSSGVKCEFVMISAYDEFENVRSFFQQSGFDYVLKPVDNDDMEMTLRRLNEKLRKQYPVNKRDYETDNPVFNSLISYVKEHAYEKITLDMLVKEFNFSKSYICSLFAKYYKTSLTCYITEIRMKRAKEMLEEKTMLLKEVALSCGYSEYYHFFKVFKDYYGISPKDMRNGEE</sequence>
<dbReference type="PRINTS" id="PR00032">
    <property type="entry name" value="HTHARAC"/>
</dbReference>
<evidence type="ECO:0000313" key="9">
    <source>
        <dbReference type="EMBL" id="SES77857.1"/>
    </source>
</evidence>
<evidence type="ECO:0000259" key="8">
    <source>
        <dbReference type="PROSITE" id="PS50110"/>
    </source>
</evidence>
<keyword evidence="4" id="KW-0804">Transcription</keyword>
<dbReference type="Pfam" id="PF00072">
    <property type="entry name" value="Response_reg"/>
    <property type="match status" value="1"/>
</dbReference>
<keyword evidence="10" id="KW-1185">Reference proteome</keyword>
<evidence type="ECO:0000256" key="6">
    <source>
        <dbReference type="PROSITE-ProRule" id="PRU00169"/>
    </source>
</evidence>
<evidence type="ECO:0000256" key="4">
    <source>
        <dbReference type="ARBA" id="ARBA00023163"/>
    </source>
</evidence>
<dbReference type="PROSITE" id="PS00041">
    <property type="entry name" value="HTH_ARAC_FAMILY_1"/>
    <property type="match status" value="1"/>
</dbReference>
<dbReference type="GO" id="GO:0000160">
    <property type="term" value="P:phosphorelay signal transduction system"/>
    <property type="evidence" value="ECO:0007669"/>
    <property type="project" value="InterPro"/>
</dbReference>
<dbReference type="InterPro" id="IPR011006">
    <property type="entry name" value="CheY-like_superfamily"/>
</dbReference>
<dbReference type="PROSITE" id="PS01124">
    <property type="entry name" value="HTH_ARAC_FAMILY_2"/>
    <property type="match status" value="1"/>
</dbReference>
<comment type="function">
    <text evidence="5">May play the central regulatory role in sporulation. It may be an element of the effector pathway responsible for the activation of sporulation genes in response to nutritional stress. Spo0A may act in concert with spo0H (a sigma factor) to control the expression of some genes that are critical to the sporulation process.</text>
</comment>
<dbReference type="PANTHER" id="PTHR43280">
    <property type="entry name" value="ARAC-FAMILY TRANSCRIPTIONAL REGULATOR"/>
    <property type="match status" value="1"/>
</dbReference>
<dbReference type="Proteomes" id="UP000199800">
    <property type="component" value="Unassembled WGS sequence"/>
</dbReference>
<dbReference type="Pfam" id="PF12833">
    <property type="entry name" value="HTH_18"/>
    <property type="match status" value="1"/>
</dbReference>
<dbReference type="GO" id="GO:0003700">
    <property type="term" value="F:DNA-binding transcription factor activity"/>
    <property type="evidence" value="ECO:0007669"/>
    <property type="project" value="InterPro"/>
</dbReference>
<protein>
    <recommendedName>
        <fullName evidence="1">Stage 0 sporulation protein A homolog</fullName>
    </recommendedName>
</protein>
<dbReference type="InterPro" id="IPR018060">
    <property type="entry name" value="HTH_AraC"/>
</dbReference>
<accession>A0A1H9ZAI6</accession>
<dbReference type="SMART" id="SM00342">
    <property type="entry name" value="HTH_ARAC"/>
    <property type="match status" value="1"/>
</dbReference>
<dbReference type="InterPro" id="IPR020449">
    <property type="entry name" value="Tscrpt_reg_AraC-type_HTH"/>
</dbReference>
<feature type="domain" description="Response regulatory" evidence="8">
    <location>
        <begin position="3"/>
        <end position="120"/>
    </location>
</feature>
<dbReference type="RefSeq" id="WP_092476099.1">
    <property type="nucleotide sequence ID" value="NZ_FOHN01000003.1"/>
</dbReference>
<proteinExistence type="predicted"/>
<organism evidence="9 10">
    <name type="scientific">[Clostridium] polysaccharolyticum</name>
    <dbReference type="NCBI Taxonomy" id="29364"/>
    <lineage>
        <taxon>Bacteria</taxon>
        <taxon>Bacillati</taxon>
        <taxon>Bacillota</taxon>
        <taxon>Clostridia</taxon>
        <taxon>Lachnospirales</taxon>
        <taxon>Lachnospiraceae</taxon>
    </lineage>
</organism>
<keyword evidence="6" id="KW-0597">Phosphoprotein</keyword>
<dbReference type="InterPro" id="IPR018062">
    <property type="entry name" value="HTH_AraC-typ_CS"/>
</dbReference>
<dbReference type="SUPFAM" id="SSF46689">
    <property type="entry name" value="Homeodomain-like"/>
    <property type="match status" value="1"/>
</dbReference>
<dbReference type="AlphaFoldDB" id="A0A1H9ZAI6"/>
<keyword evidence="3" id="KW-0238">DNA-binding</keyword>
<evidence type="ECO:0000313" key="10">
    <source>
        <dbReference type="Proteomes" id="UP000199800"/>
    </source>
</evidence>
<dbReference type="InterPro" id="IPR009057">
    <property type="entry name" value="Homeodomain-like_sf"/>
</dbReference>
<dbReference type="STRING" id="29364.SAMN04487772_10358"/>
<evidence type="ECO:0000256" key="5">
    <source>
        <dbReference type="ARBA" id="ARBA00024867"/>
    </source>
</evidence>
<dbReference type="EMBL" id="FOHN01000003">
    <property type="protein sequence ID" value="SES77857.1"/>
    <property type="molecule type" value="Genomic_DNA"/>
</dbReference>
<dbReference type="InterPro" id="IPR001789">
    <property type="entry name" value="Sig_transdc_resp-reg_receiver"/>
</dbReference>
<evidence type="ECO:0000259" key="7">
    <source>
        <dbReference type="PROSITE" id="PS01124"/>
    </source>
</evidence>
<evidence type="ECO:0000256" key="2">
    <source>
        <dbReference type="ARBA" id="ARBA00023015"/>
    </source>
</evidence>
<evidence type="ECO:0000256" key="1">
    <source>
        <dbReference type="ARBA" id="ARBA00018672"/>
    </source>
</evidence>
<dbReference type="OrthoDB" id="1769137at2"/>
<keyword evidence="2" id="KW-0805">Transcription regulation</keyword>
<dbReference type="PANTHER" id="PTHR43280:SF10">
    <property type="entry name" value="REGULATORY PROTEIN POCR"/>
    <property type="match status" value="1"/>
</dbReference>
<dbReference type="GO" id="GO:0043565">
    <property type="term" value="F:sequence-specific DNA binding"/>
    <property type="evidence" value="ECO:0007669"/>
    <property type="project" value="InterPro"/>
</dbReference>
<feature type="modified residue" description="4-aspartylphosphate" evidence="6">
    <location>
        <position position="55"/>
    </location>
</feature>
<dbReference type="Gene3D" id="3.40.50.2300">
    <property type="match status" value="1"/>
</dbReference>
<dbReference type="SMART" id="SM00448">
    <property type="entry name" value="REC"/>
    <property type="match status" value="1"/>
</dbReference>
<name>A0A1H9ZAI6_9FIRM</name>
<gene>
    <name evidence="9" type="ORF">SAMN04487772_10358</name>
</gene>
<dbReference type="CDD" id="cd17536">
    <property type="entry name" value="REC_YesN-like"/>
    <property type="match status" value="1"/>
</dbReference>
<dbReference type="SUPFAM" id="SSF52172">
    <property type="entry name" value="CheY-like"/>
    <property type="match status" value="1"/>
</dbReference>
<feature type="domain" description="HTH araC/xylS-type" evidence="7">
    <location>
        <begin position="142"/>
        <end position="240"/>
    </location>
</feature>
<evidence type="ECO:0000256" key="3">
    <source>
        <dbReference type="ARBA" id="ARBA00023125"/>
    </source>
</evidence>
<dbReference type="PROSITE" id="PS50110">
    <property type="entry name" value="RESPONSE_REGULATORY"/>
    <property type="match status" value="1"/>
</dbReference>
<reference evidence="9 10" key="1">
    <citation type="submission" date="2016-10" db="EMBL/GenBank/DDBJ databases">
        <authorList>
            <person name="de Groot N.N."/>
        </authorList>
    </citation>
    <scope>NUCLEOTIDE SEQUENCE [LARGE SCALE GENOMIC DNA]</scope>
    <source>
        <strain evidence="9 10">DSM 1801</strain>
    </source>
</reference>